<sequence>MSCKKCGRDDHVKPSSSKCEERILLQKRRFAVKSGDEDVSTFTIQENFGKFCPEVELRERIKRDVAEVSASSSRGFIIYVYFRNYTRLFHHIAQFPLDFTFNHLLDFYYHLQGKRQRKERVIRDEEYFGLRQKHGLSETVYDGSYRPYNTSTRDPFEKLRVRTFVKSAIKKIVQYFYEACERKTQNWIWKLRVYEELFSPDHIARHVVWKSLIFYENSTYLKTFEDCQIRKSAGGRLCRSHTDWEFTFSERGSRSF</sequence>
<reference evidence="1 2" key="1">
    <citation type="submission" date="2023-01" db="EMBL/GenBank/DDBJ databases">
        <authorList>
            <person name="Whitehead M."/>
        </authorList>
    </citation>
    <scope>NUCLEOTIDE SEQUENCE [LARGE SCALE GENOMIC DNA]</scope>
</reference>
<dbReference type="AlphaFoldDB" id="A0AAV0WZD9"/>
<name>A0AAV0WZD9_9HEMI</name>
<proteinExistence type="predicted"/>
<keyword evidence="2" id="KW-1185">Reference proteome</keyword>
<organism evidence="1 2">
    <name type="scientific">Macrosiphum euphorbiae</name>
    <name type="common">potato aphid</name>
    <dbReference type="NCBI Taxonomy" id="13131"/>
    <lineage>
        <taxon>Eukaryota</taxon>
        <taxon>Metazoa</taxon>
        <taxon>Ecdysozoa</taxon>
        <taxon>Arthropoda</taxon>
        <taxon>Hexapoda</taxon>
        <taxon>Insecta</taxon>
        <taxon>Pterygota</taxon>
        <taxon>Neoptera</taxon>
        <taxon>Paraneoptera</taxon>
        <taxon>Hemiptera</taxon>
        <taxon>Sternorrhyncha</taxon>
        <taxon>Aphidomorpha</taxon>
        <taxon>Aphidoidea</taxon>
        <taxon>Aphididae</taxon>
        <taxon>Macrosiphini</taxon>
        <taxon>Macrosiphum</taxon>
    </lineage>
</organism>
<accession>A0AAV0WZD9</accession>
<protein>
    <submittedName>
        <fullName evidence="1">Uncharacterized protein</fullName>
    </submittedName>
</protein>
<evidence type="ECO:0000313" key="1">
    <source>
        <dbReference type="EMBL" id="CAI6361484.1"/>
    </source>
</evidence>
<evidence type="ECO:0000313" key="2">
    <source>
        <dbReference type="Proteomes" id="UP001160148"/>
    </source>
</evidence>
<dbReference type="Proteomes" id="UP001160148">
    <property type="component" value="Unassembled WGS sequence"/>
</dbReference>
<dbReference type="EMBL" id="CARXXK010000003">
    <property type="protein sequence ID" value="CAI6361484.1"/>
    <property type="molecule type" value="Genomic_DNA"/>
</dbReference>
<comment type="caution">
    <text evidence="1">The sequence shown here is derived from an EMBL/GenBank/DDBJ whole genome shotgun (WGS) entry which is preliminary data.</text>
</comment>
<gene>
    <name evidence="1" type="ORF">MEUPH1_LOCUS16659</name>
</gene>